<dbReference type="InterPro" id="IPR012347">
    <property type="entry name" value="Ferritin-like"/>
</dbReference>
<keyword evidence="3" id="KW-1185">Reference proteome</keyword>
<evidence type="ECO:0000313" key="3">
    <source>
        <dbReference type="Proteomes" id="UP000192940"/>
    </source>
</evidence>
<dbReference type="Gene3D" id="1.20.1260.10">
    <property type="match status" value="1"/>
</dbReference>
<sequence length="127" mass="14116">MPSPNEGSFLPEEDLLNTILDGLKRTVSEYTTATTESACPTVRSMFSNLTAETLKMQGEMYQLIEQQNQYAAPVPHAMKSDVDKQLQEMQNTVQQTRQLISQKTSGLAPTSHAPNVPMHQSNVQPTH</sequence>
<organism evidence="2 3">
    <name type="scientific">Paenibacillus uliginis N3/975</name>
    <dbReference type="NCBI Taxonomy" id="1313296"/>
    <lineage>
        <taxon>Bacteria</taxon>
        <taxon>Bacillati</taxon>
        <taxon>Bacillota</taxon>
        <taxon>Bacilli</taxon>
        <taxon>Bacillales</taxon>
        <taxon>Paenibacillaceae</taxon>
        <taxon>Paenibacillus</taxon>
    </lineage>
</organism>
<reference evidence="2 3" key="1">
    <citation type="submission" date="2017-04" db="EMBL/GenBank/DDBJ databases">
        <authorList>
            <person name="Afonso C.L."/>
            <person name="Miller P.J."/>
            <person name="Scott M.A."/>
            <person name="Spackman E."/>
            <person name="Goraichik I."/>
            <person name="Dimitrov K.M."/>
            <person name="Suarez D.L."/>
            <person name="Swayne D.E."/>
        </authorList>
    </citation>
    <scope>NUCLEOTIDE SEQUENCE [LARGE SCALE GENOMIC DNA]</scope>
    <source>
        <strain evidence="2 3">N3/975</strain>
    </source>
</reference>
<gene>
    <name evidence="2" type="ORF">SAMN05661091_1144</name>
</gene>
<feature type="compositionally biased region" description="Polar residues" evidence="1">
    <location>
        <begin position="118"/>
        <end position="127"/>
    </location>
</feature>
<accession>A0A1X7GUU4</accession>
<evidence type="ECO:0000256" key="1">
    <source>
        <dbReference type="SAM" id="MobiDB-lite"/>
    </source>
</evidence>
<dbReference type="STRING" id="1313296.SAMN05661091_1144"/>
<dbReference type="AlphaFoldDB" id="A0A1X7GUU4"/>
<evidence type="ECO:0000313" key="2">
    <source>
        <dbReference type="EMBL" id="SMF75077.1"/>
    </source>
</evidence>
<dbReference type="Pfam" id="PF07875">
    <property type="entry name" value="Coat_F"/>
    <property type="match status" value="1"/>
</dbReference>
<dbReference type="InterPro" id="IPR012851">
    <property type="entry name" value="Spore_coat_CotF-like"/>
</dbReference>
<dbReference type="Proteomes" id="UP000192940">
    <property type="component" value="Chromosome I"/>
</dbReference>
<feature type="region of interest" description="Disordered" evidence="1">
    <location>
        <begin position="99"/>
        <end position="127"/>
    </location>
</feature>
<dbReference type="EMBL" id="LT840184">
    <property type="protein sequence ID" value="SMF75077.1"/>
    <property type="molecule type" value="Genomic_DNA"/>
</dbReference>
<feature type="compositionally biased region" description="Polar residues" evidence="1">
    <location>
        <begin position="99"/>
        <end position="108"/>
    </location>
</feature>
<dbReference type="RefSeq" id="WP_208918134.1">
    <property type="nucleotide sequence ID" value="NZ_LT840184.1"/>
</dbReference>
<protein>
    <submittedName>
        <fullName evidence="2">Coat F domain-containing protein</fullName>
    </submittedName>
</protein>
<proteinExistence type="predicted"/>
<name>A0A1X7GUU4_9BACL</name>